<feature type="compositionally biased region" description="Acidic residues" evidence="1">
    <location>
        <begin position="57"/>
        <end position="68"/>
    </location>
</feature>
<name>A0AAD5YF99_9APHY</name>
<dbReference type="AlphaFoldDB" id="A0AAD5YF99"/>
<feature type="compositionally biased region" description="Acidic residues" evidence="1">
    <location>
        <begin position="92"/>
        <end position="103"/>
    </location>
</feature>
<protein>
    <submittedName>
        <fullName evidence="2">Uncharacterized protein</fullName>
    </submittedName>
</protein>
<feature type="region of interest" description="Disordered" evidence="1">
    <location>
        <begin position="1"/>
        <end position="103"/>
    </location>
</feature>
<feature type="compositionally biased region" description="Basic residues" evidence="1">
    <location>
        <begin position="31"/>
        <end position="43"/>
    </location>
</feature>
<dbReference type="Proteomes" id="UP001212997">
    <property type="component" value="Unassembled WGS sequence"/>
</dbReference>
<feature type="region of interest" description="Disordered" evidence="1">
    <location>
        <begin position="118"/>
        <end position="152"/>
    </location>
</feature>
<reference evidence="2" key="1">
    <citation type="submission" date="2022-07" db="EMBL/GenBank/DDBJ databases">
        <title>Genome Sequence of Physisporinus lineatus.</title>
        <authorList>
            <person name="Buettner E."/>
        </authorList>
    </citation>
    <scope>NUCLEOTIDE SEQUENCE</scope>
    <source>
        <strain evidence="2">VT162</strain>
    </source>
</reference>
<evidence type="ECO:0000313" key="2">
    <source>
        <dbReference type="EMBL" id="KAJ3486934.1"/>
    </source>
</evidence>
<feature type="region of interest" description="Disordered" evidence="1">
    <location>
        <begin position="168"/>
        <end position="194"/>
    </location>
</feature>
<proteinExistence type="predicted"/>
<sequence length="194" mass="21290">MEDGSSSTQPSRGTPKSRGSHKPRGGFGKYLRARGRGAGRGRGGRPAEWGKRLVLEGEQDVELDEEEAKEMQAKYSRRQLGTNVDRYKEPEPELDSDGEEVVEPEVDISAFLERQRLSDEAQIVTQPPDDDDDIDTSLAHFSTTPGTAVSKKGKVQQIEWDASLDSLSREKAAADATRGSHHPVPVHTLTQALV</sequence>
<accession>A0AAD5YF99</accession>
<keyword evidence="3" id="KW-1185">Reference proteome</keyword>
<evidence type="ECO:0000313" key="3">
    <source>
        <dbReference type="Proteomes" id="UP001212997"/>
    </source>
</evidence>
<feature type="compositionally biased region" description="Polar residues" evidence="1">
    <location>
        <begin position="1"/>
        <end position="14"/>
    </location>
</feature>
<dbReference type="EMBL" id="JANAWD010000106">
    <property type="protein sequence ID" value="KAJ3486934.1"/>
    <property type="molecule type" value="Genomic_DNA"/>
</dbReference>
<comment type="caution">
    <text evidence="2">The sequence shown here is derived from an EMBL/GenBank/DDBJ whole genome shotgun (WGS) entry which is preliminary data.</text>
</comment>
<evidence type="ECO:0000256" key="1">
    <source>
        <dbReference type="SAM" id="MobiDB-lite"/>
    </source>
</evidence>
<gene>
    <name evidence="2" type="ORF">NLI96_g3886</name>
</gene>
<organism evidence="2 3">
    <name type="scientific">Meripilus lineatus</name>
    <dbReference type="NCBI Taxonomy" id="2056292"/>
    <lineage>
        <taxon>Eukaryota</taxon>
        <taxon>Fungi</taxon>
        <taxon>Dikarya</taxon>
        <taxon>Basidiomycota</taxon>
        <taxon>Agaricomycotina</taxon>
        <taxon>Agaricomycetes</taxon>
        <taxon>Polyporales</taxon>
        <taxon>Meripilaceae</taxon>
        <taxon>Meripilus</taxon>
    </lineage>
</organism>